<accession>A0A6G5AG97</accession>
<organism evidence="2">
    <name type="scientific">Rhipicephalus microplus</name>
    <name type="common">Cattle tick</name>
    <name type="synonym">Boophilus microplus</name>
    <dbReference type="NCBI Taxonomy" id="6941"/>
    <lineage>
        <taxon>Eukaryota</taxon>
        <taxon>Metazoa</taxon>
        <taxon>Ecdysozoa</taxon>
        <taxon>Arthropoda</taxon>
        <taxon>Chelicerata</taxon>
        <taxon>Arachnida</taxon>
        <taxon>Acari</taxon>
        <taxon>Parasitiformes</taxon>
        <taxon>Ixodida</taxon>
        <taxon>Ixodoidea</taxon>
        <taxon>Ixodidae</taxon>
        <taxon>Rhipicephalinae</taxon>
        <taxon>Rhipicephalus</taxon>
        <taxon>Boophilus</taxon>
    </lineage>
</organism>
<dbReference type="AlphaFoldDB" id="A0A6G5AG97"/>
<protein>
    <submittedName>
        <fullName evidence="2">Uncharacterized protein</fullName>
    </submittedName>
</protein>
<keyword evidence="1" id="KW-0812">Transmembrane</keyword>
<feature type="transmembrane region" description="Helical" evidence="1">
    <location>
        <begin position="112"/>
        <end position="132"/>
    </location>
</feature>
<proteinExistence type="predicted"/>
<sequence>MKVQYFTEDPVFAKNVCLPLTHSSIGTPGCLGGCYARFVELNIRQIRSKLFSRFSCFCLVVQASCFTGRRGCHFGIHSTATYATALFCEGPQCHHNACRVNLQTVPMWRCVVGGYVSCSCTICIFLLFVWPCPGNLLAGKQVNHLALFWVSWLWRFENVFCSFICTWFLLFI</sequence>
<evidence type="ECO:0000256" key="1">
    <source>
        <dbReference type="SAM" id="Phobius"/>
    </source>
</evidence>
<evidence type="ECO:0000313" key="2">
    <source>
        <dbReference type="EMBL" id="NIE49839.1"/>
    </source>
</evidence>
<keyword evidence="1" id="KW-1133">Transmembrane helix</keyword>
<dbReference type="EMBL" id="GIKN01007566">
    <property type="protein sequence ID" value="NIE49839.1"/>
    <property type="molecule type" value="Transcribed_RNA"/>
</dbReference>
<reference evidence="2" key="1">
    <citation type="submission" date="2020-03" db="EMBL/GenBank/DDBJ databases">
        <title>A transcriptome and proteome of the tick Rhipicephalus microplus shaped by the genetic composition of its hosts and developmental stage.</title>
        <authorList>
            <person name="Garcia G.R."/>
            <person name="Ribeiro J.M.C."/>
            <person name="Maruyama S.R."/>
            <person name="Gardinasse L.G."/>
            <person name="Nelson K."/>
            <person name="Ferreira B.R."/>
            <person name="Andrade T.G."/>
            <person name="Santos I.K.F.M."/>
        </authorList>
    </citation>
    <scope>NUCLEOTIDE SEQUENCE</scope>
    <source>
        <strain evidence="2">NSGR</strain>
        <tissue evidence="2">Salivary glands</tissue>
    </source>
</reference>
<feature type="transmembrane region" description="Helical" evidence="1">
    <location>
        <begin position="152"/>
        <end position="171"/>
    </location>
</feature>
<keyword evidence="1" id="KW-0472">Membrane</keyword>
<name>A0A6G5AG97_RHIMP</name>